<dbReference type="Proteomes" id="UP001492380">
    <property type="component" value="Unassembled WGS sequence"/>
</dbReference>
<accession>A0ABR1YCM2</accession>
<protein>
    <submittedName>
        <fullName evidence="1">Uncharacterized protein</fullName>
    </submittedName>
</protein>
<proteinExistence type="predicted"/>
<keyword evidence="2" id="KW-1185">Reference proteome</keyword>
<evidence type="ECO:0000313" key="2">
    <source>
        <dbReference type="Proteomes" id="UP001492380"/>
    </source>
</evidence>
<reference evidence="1 2" key="1">
    <citation type="submission" date="2024-04" db="EMBL/GenBank/DDBJ databases">
        <title>Phyllosticta paracitricarpa is synonymous to the EU quarantine fungus P. citricarpa based on phylogenomic analyses.</title>
        <authorList>
            <consortium name="Lawrence Berkeley National Laboratory"/>
            <person name="Van Ingen-Buijs V.A."/>
            <person name="Van Westerhoven A.C."/>
            <person name="Haridas S."/>
            <person name="Skiadas P."/>
            <person name="Martin F."/>
            <person name="Groenewald J.Z."/>
            <person name="Crous P.W."/>
            <person name="Seidl M.F."/>
        </authorList>
    </citation>
    <scope>NUCLEOTIDE SEQUENCE [LARGE SCALE GENOMIC DNA]</scope>
    <source>
        <strain evidence="1 2">CBS 123374</strain>
    </source>
</reference>
<gene>
    <name evidence="1" type="ORF">HDK90DRAFT_96398</name>
</gene>
<evidence type="ECO:0000313" key="1">
    <source>
        <dbReference type="EMBL" id="KAK8224954.1"/>
    </source>
</evidence>
<sequence length="204" mass="22547">MTCIGCLNGRKPSFLLPAQPTSTAADSENARGLRARVPTVVRLAQSPRRLAQPVFRKGWEQTKNLRSTSSIEDNLAGPLPFWVVSLGATSWTSKEPGMNRCRSDFSRAVRDCCLLFDRRRACSIQTSDHSPDFPRKLDSFSNMTAEELSIALRSQHISQVSAHISDCLAARKSMGRTGTTHFAVEDCSRGSLRMGFHTSRFIAA</sequence>
<comment type="caution">
    <text evidence="1">The sequence shown here is derived from an EMBL/GenBank/DDBJ whole genome shotgun (WGS) entry which is preliminary data.</text>
</comment>
<organism evidence="1 2">
    <name type="scientific">Phyllosticta capitalensis</name>
    <dbReference type="NCBI Taxonomy" id="121624"/>
    <lineage>
        <taxon>Eukaryota</taxon>
        <taxon>Fungi</taxon>
        <taxon>Dikarya</taxon>
        <taxon>Ascomycota</taxon>
        <taxon>Pezizomycotina</taxon>
        <taxon>Dothideomycetes</taxon>
        <taxon>Dothideomycetes incertae sedis</taxon>
        <taxon>Botryosphaeriales</taxon>
        <taxon>Phyllostictaceae</taxon>
        <taxon>Phyllosticta</taxon>
    </lineage>
</organism>
<dbReference type="EMBL" id="JBBWRZ010000012">
    <property type="protein sequence ID" value="KAK8224954.1"/>
    <property type="molecule type" value="Genomic_DNA"/>
</dbReference>
<name>A0ABR1YCM2_9PEZI</name>